<name>A0ACD4PIE9_9BACT</name>
<reference evidence="1" key="1">
    <citation type="submission" date="2022-12" db="EMBL/GenBank/DDBJ databases">
        <authorList>
            <consortium name="Asia Pacific Centre for Animal Health"/>
            <person name="Klose S.M."/>
            <person name="Legione A.R."/>
            <person name="Monotti I."/>
            <person name="Bushell R."/>
            <person name="Marenda M.S."/>
            <person name="Sugiyama T."/>
            <person name="Browning G.F."/>
            <person name="Vaz P.K."/>
        </authorList>
    </citation>
    <scope>NUCLEOTIDE SEQUENCE</scope>
    <source>
        <strain evidence="1">Felid995</strain>
    </source>
</reference>
<dbReference type="Proteomes" id="UP001213039">
    <property type="component" value="Chromosome"/>
</dbReference>
<proteinExistence type="predicted"/>
<keyword evidence="2" id="KW-1185">Reference proteome</keyword>
<evidence type="ECO:0000313" key="2">
    <source>
        <dbReference type="Proteomes" id="UP001213039"/>
    </source>
</evidence>
<organism evidence="1 2">
    <name type="scientific">Mycoplasmopsis edwardii</name>
    <dbReference type="NCBI Taxonomy" id="53558"/>
    <lineage>
        <taxon>Bacteria</taxon>
        <taxon>Bacillati</taxon>
        <taxon>Mycoplasmatota</taxon>
        <taxon>Mycoplasmoidales</taxon>
        <taxon>Metamycoplasmataceae</taxon>
        <taxon>Mycoplasmopsis</taxon>
    </lineage>
</organism>
<dbReference type="EMBL" id="CP114370">
    <property type="protein sequence ID" value="WBP83950.1"/>
    <property type="molecule type" value="Genomic_DNA"/>
</dbReference>
<sequence>MRNVKDFKKFNDYKNEIASTVLEEVKTKVKAAVDIDEVRSAKTKSKIAIGLFMLGTLFVIISIVLILKKAEVGAIGYISLFVITFIIFIIGIVIFAMVKKTKKAVREKILRSLNINELYKKAFKTLDKGISYEPKQYKGDMINYNELQLFKSHVPLGADLHTASSEVQWKIDDIFDVALINAIWKYETRDRKGNKETTFHNSSLIKIDTRPLKEKSFKFSLFTSSNHKKIDLENKQFSKVFKVRSDDELKIRQMYTPLSMELSLERYRDNNETKVKNFEVLSTGDAIYIWFVADLNFMFIDIPTSLEERVLVKSIYEDFMIDTYTFYYLLSILYIPIYLQ</sequence>
<protein>
    <submittedName>
        <fullName evidence="1">DUF3137 domain-containing protein</fullName>
    </submittedName>
</protein>
<gene>
    <name evidence="1" type="ORF">Me_995_000580</name>
</gene>
<evidence type="ECO:0000313" key="1">
    <source>
        <dbReference type="EMBL" id="WBP83950.1"/>
    </source>
</evidence>
<accession>A0ACD4PIE9</accession>